<feature type="transmembrane region" description="Helical" evidence="1">
    <location>
        <begin position="46"/>
        <end position="64"/>
    </location>
</feature>
<protein>
    <recommendedName>
        <fullName evidence="2">Signal transduction histidine kinase internal region domain-containing protein</fullName>
    </recommendedName>
</protein>
<dbReference type="AlphaFoldDB" id="A0A2D0N3M6"/>
<keyword evidence="1" id="KW-0812">Transmembrane</keyword>
<feature type="transmembrane region" description="Helical" evidence="1">
    <location>
        <begin position="85"/>
        <end position="106"/>
    </location>
</feature>
<proteinExistence type="predicted"/>
<dbReference type="PANTHER" id="PTHR34220:SF7">
    <property type="entry name" value="SENSOR HISTIDINE KINASE YPDA"/>
    <property type="match status" value="1"/>
</dbReference>
<feature type="transmembrane region" description="Helical" evidence="1">
    <location>
        <begin position="126"/>
        <end position="145"/>
    </location>
</feature>
<feature type="transmembrane region" description="Helical" evidence="1">
    <location>
        <begin position="12"/>
        <end position="34"/>
    </location>
</feature>
<dbReference type="GO" id="GO:0016020">
    <property type="term" value="C:membrane"/>
    <property type="evidence" value="ECO:0007669"/>
    <property type="project" value="InterPro"/>
</dbReference>
<dbReference type="RefSeq" id="WP_099153545.1">
    <property type="nucleotide sequence ID" value="NZ_PDUD01000034.1"/>
</dbReference>
<name>A0A2D0N3M6_FLAN2</name>
<evidence type="ECO:0000313" key="4">
    <source>
        <dbReference type="Proteomes" id="UP000223913"/>
    </source>
</evidence>
<keyword evidence="1" id="KW-0472">Membrane</keyword>
<evidence type="ECO:0000256" key="1">
    <source>
        <dbReference type="SAM" id="Phobius"/>
    </source>
</evidence>
<dbReference type="OrthoDB" id="9809908at2"/>
<dbReference type="PANTHER" id="PTHR34220">
    <property type="entry name" value="SENSOR HISTIDINE KINASE YPDA"/>
    <property type="match status" value="1"/>
</dbReference>
<reference evidence="3 4" key="1">
    <citation type="submission" date="2017-10" db="EMBL/GenBank/DDBJ databases">
        <title>The draft genome sequence of Lewinella nigricans NBRC 102662.</title>
        <authorList>
            <person name="Wang K."/>
        </authorList>
    </citation>
    <scope>NUCLEOTIDE SEQUENCE [LARGE SCALE GENOMIC DNA]</scope>
    <source>
        <strain evidence="3 4">NBRC 102662</strain>
    </source>
</reference>
<feature type="domain" description="Signal transduction histidine kinase internal region" evidence="2">
    <location>
        <begin position="165"/>
        <end position="242"/>
    </location>
</feature>
<dbReference type="InterPro" id="IPR050640">
    <property type="entry name" value="Bact_2-comp_sensor_kinase"/>
</dbReference>
<keyword evidence="1" id="KW-1133">Transmembrane helix</keyword>
<organism evidence="3 4">
    <name type="scientific">Flavilitoribacter nigricans (strain ATCC 23147 / DSM 23189 / NBRC 102662 / NCIMB 1420 / SS-2)</name>
    <name type="common">Lewinella nigricans</name>
    <dbReference type="NCBI Taxonomy" id="1122177"/>
    <lineage>
        <taxon>Bacteria</taxon>
        <taxon>Pseudomonadati</taxon>
        <taxon>Bacteroidota</taxon>
        <taxon>Saprospiria</taxon>
        <taxon>Saprospirales</taxon>
        <taxon>Lewinellaceae</taxon>
        <taxon>Flavilitoribacter</taxon>
    </lineage>
</organism>
<accession>A0A2D0N3M6</accession>
<evidence type="ECO:0000259" key="2">
    <source>
        <dbReference type="Pfam" id="PF06580"/>
    </source>
</evidence>
<sequence length="346" mass="40629">MIKRRKKRELLGFNDLWLVLAGVPVISFLVPLLFFDATLNNGLADYLPKWGVSFLYTTFYWIPVRWALLELRCKYRDADSTAKRIIFTGLSIILIFLIVNVLMSYIESWVGFDHPKGVTQLDYNVASFTILALVTTIYETIFFYARWKEALLETAQLKRANIESQLEGLKSQVNPHFLFNSLNTLTYIIPEDPDKAVHFVRQLSKVYRYILEIRDRQLIPLAEELNFMKSYLFLLKERFGDNICIRKAIPDEHLQDKIVPLSLQILMENCVKHNIISKQRPLEIDVYIENHFLVVRNTLQRKHQETSSTQIGLQNIRNRYAFFTDEEVVIQDENGFFQVSLPLIRK</sequence>
<keyword evidence="4" id="KW-1185">Reference proteome</keyword>
<comment type="caution">
    <text evidence="3">The sequence shown here is derived from an EMBL/GenBank/DDBJ whole genome shotgun (WGS) entry which is preliminary data.</text>
</comment>
<dbReference type="GO" id="GO:0000155">
    <property type="term" value="F:phosphorelay sensor kinase activity"/>
    <property type="evidence" value="ECO:0007669"/>
    <property type="project" value="InterPro"/>
</dbReference>
<gene>
    <name evidence="3" type="ORF">CRP01_28925</name>
</gene>
<evidence type="ECO:0000313" key="3">
    <source>
        <dbReference type="EMBL" id="PHN03105.1"/>
    </source>
</evidence>
<dbReference type="Proteomes" id="UP000223913">
    <property type="component" value="Unassembled WGS sequence"/>
</dbReference>
<dbReference type="Pfam" id="PF06580">
    <property type="entry name" value="His_kinase"/>
    <property type="match status" value="1"/>
</dbReference>
<dbReference type="InterPro" id="IPR010559">
    <property type="entry name" value="Sig_transdc_His_kin_internal"/>
</dbReference>
<dbReference type="EMBL" id="PDUD01000034">
    <property type="protein sequence ID" value="PHN03105.1"/>
    <property type="molecule type" value="Genomic_DNA"/>
</dbReference>